<organism evidence="1 2">
    <name type="scientific">Methanosarcina siciliae C2J</name>
    <dbReference type="NCBI Taxonomy" id="1434118"/>
    <lineage>
        <taxon>Archaea</taxon>
        <taxon>Methanobacteriati</taxon>
        <taxon>Methanobacteriota</taxon>
        <taxon>Stenosarchaea group</taxon>
        <taxon>Methanomicrobia</taxon>
        <taxon>Methanosarcinales</taxon>
        <taxon>Methanosarcinaceae</taxon>
        <taxon>Methanosarcina</taxon>
    </lineage>
</organism>
<sequence length="121" mass="13215">MGSEGIINIDQRDFLKEGGKPEEWKGSPEDVLLIGFEISPLGLYRINDKAEYSAVICGTIAQIIRSRYAMPAPLCSPCYKGQGDLDSAANCCQGAYRTYAYSLPPEIWGSSVPGTLMEVIF</sequence>
<dbReference type="AlphaFoldDB" id="A0A0E3PQV5"/>
<gene>
    <name evidence="1" type="ORF">MSSAC_2400</name>
</gene>
<proteinExistence type="predicted"/>
<evidence type="ECO:0000313" key="2">
    <source>
        <dbReference type="Proteomes" id="UP000033123"/>
    </source>
</evidence>
<dbReference type="EMBL" id="CP009508">
    <property type="protein sequence ID" value="AKB36990.1"/>
    <property type="molecule type" value="Genomic_DNA"/>
</dbReference>
<dbReference type="PATRIC" id="fig|1434118.4.peg.3110"/>
<dbReference type="HOGENOM" id="CLU_2032901_0_0_2"/>
<reference evidence="1 2" key="1">
    <citation type="submission" date="2014-07" db="EMBL/GenBank/DDBJ databases">
        <title>Methanogenic archaea and the global carbon cycle.</title>
        <authorList>
            <person name="Henriksen J.R."/>
            <person name="Luke J."/>
            <person name="Reinhart S."/>
            <person name="Benedict M.N."/>
            <person name="Youngblut N.D."/>
            <person name="Metcalf M.E."/>
            <person name="Whitaker R.J."/>
            <person name="Metcalf W.W."/>
        </authorList>
    </citation>
    <scope>NUCLEOTIDE SEQUENCE [LARGE SCALE GENOMIC DNA]</scope>
    <source>
        <strain evidence="1 2">C2J</strain>
    </source>
</reference>
<evidence type="ECO:0000313" key="1">
    <source>
        <dbReference type="EMBL" id="AKB36990.1"/>
    </source>
</evidence>
<accession>A0A0E3PQV5</accession>
<dbReference type="Proteomes" id="UP000033123">
    <property type="component" value="Chromosome"/>
</dbReference>
<dbReference type="KEGG" id="msj:MSSAC_2400"/>
<dbReference type="STRING" id="1434118.MSSAC_2400"/>
<protein>
    <submittedName>
        <fullName evidence="1">Uncharacterized protein</fullName>
    </submittedName>
</protein>
<name>A0A0E3PQV5_9EURY</name>